<keyword evidence="2" id="KW-1185">Reference proteome</keyword>
<evidence type="ECO:0000313" key="2">
    <source>
        <dbReference type="Proteomes" id="UP000005737"/>
    </source>
</evidence>
<dbReference type="STRING" id="183.GCA_002009735_00966"/>
<evidence type="ECO:0000313" key="1">
    <source>
        <dbReference type="EMBL" id="EHQ05552.1"/>
    </source>
</evidence>
<protein>
    <submittedName>
        <fullName evidence="1">Uncharacterized protein</fullName>
    </submittedName>
</protein>
<dbReference type="HOGENOM" id="CLU_1260140_0_0_12"/>
<gene>
    <name evidence="1" type="ORF">Lepil_0851</name>
</gene>
<organism evidence="1 2">
    <name type="scientific">Leptonema illini DSM 21528</name>
    <dbReference type="NCBI Taxonomy" id="929563"/>
    <lineage>
        <taxon>Bacteria</taxon>
        <taxon>Pseudomonadati</taxon>
        <taxon>Spirochaetota</taxon>
        <taxon>Spirochaetia</taxon>
        <taxon>Leptospirales</taxon>
        <taxon>Leptospiraceae</taxon>
        <taxon>Leptonema</taxon>
    </lineage>
</organism>
<dbReference type="Proteomes" id="UP000005737">
    <property type="component" value="Unassembled WGS sequence"/>
</dbReference>
<reference evidence="1 2" key="1">
    <citation type="submission" date="2011-10" db="EMBL/GenBank/DDBJ databases">
        <title>The Improved High-Quality Draft genome of Leptonema illini DSM 21528.</title>
        <authorList>
            <consortium name="US DOE Joint Genome Institute (JGI-PGF)"/>
            <person name="Lucas S."/>
            <person name="Copeland A."/>
            <person name="Lapidus A."/>
            <person name="Glavina del Rio T."/>
            <person name="Dalin E."/>
            <person name="Tice H."/>
            <person name="Bruce D."/>
            <person name="Goodwin L."/>
            <person name="Pitluck S."/>
            <person name="Peters L."/>
            <person name="Mikhailova N."/>
            <person name="Held B."/>
            <person name="Kyrpides N."/>
            <person name="Mavromatis K."/>
            <person name="Ivanova N."/>
            <person name="Markowitz V."/>
            <person name="Cheng J.-F."/>
            <person name="Hugenholtz P."/>
            <person name="Woyke T."/>
            <person name="Wu D."/>
            <person name="Gronow S."/>
            <person name="Wellnitz S."/>
            <person name="Brambilla E.-M."/>
            <person name="Klenk H.-P."/>
            <person name="Eisen J.A."/>
        </authorList>
    </citation>
    <scope>NUCLEOTIDE SEQUENCE [LARGE SCALE GENOMIC DNA]</scope>
    <source>
        <strain evidence="1 2">DSM 21528</strain>
    </source>
</reference>
<name>H2CEG6_9LEPT</name>
<sequence length="219" mass="24953">MLASPHVIAEVADCARWADRLVRADLIHGFVVTENDYTSNFTSAFRREINSRRLPGLSAHSQVLTPSVERRTGTDGCIVFHNQSVFKVGLFEGKWPRLSTHLNYWDSIQKSGGRSHFDDQLARQAALSGYAIWEMFYSEEPYGPTSCFPMKDLLVSGTMMLSLTPQAGIKHHPGLMRNSHHSFRPKERISVKLLRQFVNVRKVKRCRQARCKTIYGISE</sequence>
<proteinExistence type="predicted"/>
<dbReference type="AlphaFoldDB" id="H2CEG6"/>
<dbReference type="EMBL" id="JH597773">
    <property type="protein sequence ID" value="EHQ05552.1"/>
    <property type="molecule type" value="Genomic_DNA"/>
</dbReference>
<accession>H2CEG6</accession>